<feature type="region of interest" description="Disordered" evidence="1">
    <location>
        <begin position="266"/>
        <end position="474"/>
    </location>
</feature>
<dbReference type="HOGENOM" id="CLU_014337_0_0_1"/>
<dbReference type="OrthoDB" id="2104370at2759"/>
<dbReference type="GO" id="GO:0003688">
    <property type="term" value="F:DNA replication origin binding"/>
    <property type="evidence" value="ECO:0007669"/>
    <property type="project" value="TreeGrafter"/>
</dbReference>
<reference evidence="2 3" key="1">
    <citation type="journal article" date="2015" name="Genome Announc.">
        <title>Draft Genome Sequence and Gene Annotation of the Entomopathogenic Fungus Verticillium hemipterigenum.</title>
        <authorList>
            <person name="Horn F."/>
            <person name="Habel A."/>
            <person name="Scharf D.H."/>
            <person name="Dworschak J."/>
            <person name="Brakhage A.A."/>
            <person name="Guthke R."/>
            <person name="Hertweck C."/>
            <person name="Linde J."/>
        </authorList>
    </citation>
    <scope>NUCLEOTIDE SEQUENCE [LARGE SCALE GENOMIC DNA]</scope>
</reference>
<name>A0A0A1SR47_9HYPO</name>
<dbReference type="AlphaFoldDB" id="A0A0A1SR47"/>
<protein>
    <recommendedName>
        <fullName evidence="4">ARS binding protein 2</fullName>
    </recommendedName>
</protein>
<feature type="compositionally biased region" description="Polar residues" evidence="1">
    <location>
        <begin position="341"/>
        <end position="356"/>
    </location>
</feature>
<evidence type="ECO:0000313" key="3">
    <source>
        <dbReference type="Proteomes" id="UP000039046"/>
    </source>
</evidence>
<sequence>MSPVLFTTGQDADSMSQPTTAPGHRPLTLPDRAVSRDTIAQAYMQFIFYCNPALPPDCDSGSLEEAFRNPPRSGGKVFEPFAIYELVRLFYNKEIKTWTELTITLGVEPPDITKDESAQKVAQYGVRLKKWMHSMHVKSFFEYLMDIPNEYWTDVPQDSNPISRPIRDGVAVEDDMALRALLPHIRPKRGRKRPEQEDAASTPSQKPRVSPPNLNDDIASDANNMAASSFDQIQTPATAWPSQDVPQIPLSRWPQSAATPTIKGAFWGDDALEPKSAITPSKPSQRRGAKNVSSAWRLGGLEHGSKTRGRPPINRTPIDTPNMSNATWTPTQGSYEIPRDLTSQPTHVNGNASQPPLHSPAAPFAHPKPPAPPPKPNQPGSENPRPARPSISLQVPERQGGAVRLATPPPPTQAPPRGQSIGEQLAAVTGNQTQNGGTGHPTVNKGLSPWDNAAATSQNAPDPPTASEFDPPRESIPDYYFATVENRQNIDDLIAYFVRASIGADWFETDGSPGKRATVDEANAITNATLQNMYRSSNTIKEFLINLAALAGARMLMTGVSRCQRLGERDGHTSYQCEWEYRFGTLSGYFNMVVNVPFSMWRAKQNKDAAGKGLGADGAQLTAVEWQEKYRELLLEMERKDMELFRLKNSVVASLGSGNNS</sequence>
<feature type="compositionally biased region" description="Pro residues" evidence="1">
    <location>
        <begin position="366"/>
        <end position="377"/>
    </location>
</feature>
<gene>
    <name evidence="2" type="ORF">VHEMI00715</name>
</gene>
<dbReference type="EMBL" id="CDHN01000001">
    <property type="protein sequence ID" value="CEJ80536.1"/>
    <property type="molecule type" value="Genomic_DNA"/>
</dbReference>
<keyword evidence="3" id="KW-1185">Reference proteome</keyword>
<dbReference type="PANTHER" id="PTHR42048:SF1">
    <property type="entry name" value="ARS-BINDING PROTEIN 2"/>
    <property type="match status" value="1"/>
</dbReference>
<organism evidence="2 3">
    <name type="scientific">[Torrubiella] hemipterigena</name>
    <dbReference type="NCBI Taxonomy" id="1531966"/>
    <lineage>
        <taxon>Eukaryota</taxon>
        <taxon>Fungi</taxon>
        <taxon>Dikarya</taxon>
        <taxon>Ascomycota</taxon>
        <taxon>Pezizomycotina</taxon>
        <taxon>Sordariomycetes</taxon>
        <taxon>Hypocreomycetidae</taxon>
        <taxon>Hypocreales</taxon>
        <taxon>Clavicipitaceae</taxon>
        <taxon>Clavicipitaceae incertae sedis</taxon>
        <taxon>'Torrubiella' clade</taxon>
    </lineage>
</organism>
<dbReference type="InterPro" id="IPR018562">
    <property type="entry name" value="ARS-binding_2"/>
</dbReference>
<evidence type="ECO:0008006" key="4">
    <source>
        <dbReference type="Google" id="ProtNLM"/>
    </source>
</evidence>
<feature type="compositionally biased region" description="Polar residues" evidence="1">
    <location>
        <begin position="317"/>
        <end position="334"/>
    </location>
</feature>
<feature type="region of interest" description="Disordered" evidence="1">
    <location>
        <begin position="1"/>
        <end position="27"/>
    </location>
</feature>
<proteinExistence type="predicted"/>
<feature type="compositionally biased region" description="Polar residues" evidence="1">
    <location>
        <begin position="1"/>
        <end position="20"/>
    </location>
</feature>
<dbReference type="STRING" id="1531966.A0A0A1SR47"/>
<evidence type="ECO:0000256" key="1">
    <source>
        <dbReference type="SAM" id="MobiDB-lite"/>
    </source>
</evidence>
<feature type="region of interest" description="Disordered" evidence="1">
    <location>
        <begin position="183"/>
        <end position="220"/>
    </location>
</feature>
<dbReference type="Pfam" id="PF09441">
    <property type="entry name" value="Abp2"/>
    <property type="match status" value="1"/>
</dbReference>
<evidence type="ECO:0000313" key="2">
    <source>
        <dbReference type="EMBL" id="CEJ80536.1"/>
    </source>
</evidence>
<dbReference type="PANTHER" id="PTHR42048">
    <property type="entry name" value="ARS-BINDING PROTEIN 2"/>
    <property type="match status" value="1"/>
</dbReference>
<accession>A0A0A1SR47</accession>
<dbReference type="Proteomes" id="UP000039046">
    <property type="component" value="Unassembled WGS sequence"/>
</dbReference>